<feature type="chain" id="PRO_5004163873" evidence="2">
    <location>
        <begin position="22"/>
        <end position="388"/>
    </location>
</feature>
<dbReference type="SUPFAM" id="SSF48452">
    <property type="entry name" value="TPR-like"/>
    <property type="match status" value="2"/>
</dbReference>
<evidence type="ECO:0000256" key="2">
    <source>
        <dbReference type="SAM" id="SignalP"/>
    </source>
</evidence>
<evidence type="ECO:0000313" key="3">
    <source>
        <dbReference type="EMBL" id="ABJ83086.1"/>
    </source>
</evidence>
<feature type="repeat" description="TPR" evidence="1">
    <location>
        <begin position="65"/>
        <end position="98"/>
    </location>
</feature>
<dbReference type="InterPro" id="IPR052943">
    <property type="entry name" value="TMTC_O-mannosyl-trnsfr"/>
</dbReference>
<dbReference type="eggNOG" id="COG0457">
    <property type="taxonomic scope" value="Bacteria"/>
</dbReference>
<gene>
    <name evidence="3" type="ordered locus">Acid_2096</name>
</gene>
<dbReference type="EMBL" id="CP000473">
    <property type="protein sequence ID" value="ABJ83086.1"/>
    <property type="molecule type" value="Genomic_DNA"/>
</dbReference>
<evidence type="ECO:0000256" key="1">
    <source>
        <dbReference type="PROSITE-ProRule" id="PRU00339"/>
    </source>
</evidence>
<dbReference type="Pfam" id="PF13414">
    <property type="entry name" value="TPR_11"/>
    <property type="match status" value="1"/>
</dbReference>
<dbReference type="PANTHER" id="PTHR44809">
    <property type="match status" value="1"/>
</dbReference>
<accession>Q026I3</accession>
<name>Q026I3_SOLUE</name>
<keyword evidence="2" id="KW-0732">Signal</keyword>
<feature type="repeat" description="TPR" evidence="1">
    <location>
        <begin position="199"/>
        <end position="232"/>
    </location>
</feature>
<dbReference type="InterPro" id="IPR019734">
    <property type="entry name" value="TPR_rpt"/>
</dbReference>
<dbReference type="AlphaFoldDB" id="Q026I3"/>
<dbReference type="Gene3D" id="1.25.40.10">
    <property type="entry name" value="Tetratricopeptide repeat domain"/>
    <property type="match status" value="3"/>
</dbReference>
<dbReference type="HOGENOM" id="CLU_684474_0_0_0"/>
<keyword evidence="1" id="KW-0802">TPR repeat</keyword>
<protein>
    <submittedName>
        <fullName evidence="3">TPR repeat-containing protein</fullName>
    </submittedName>
</protein>
<dbReference type="PROSITE" id="PS50005">
    <property type="entry name" value="TPR"/>
    <property type="match status" value="3"/>
</dbReference>
<organism evidence="3">
    <name type="scientific">Solibacter usitatus (strain Ellin6076)</name>
    <dbReference type="NCBI Taxonomy" id="234267"/>
    <lineage>
        <taxon>Bacteria</taxon>
        <taxon>Pseudomonadati</taxon>
        <taxon>Acidobacteriota</taxon>
        <taxon>Terriglobia</taxon>
        <taxon>Bryobacterales</taxon>
        <taxon>Solibacteraceae</taxon>
        <taxon>Candidatus Solibacter</taxon>
    </lineage>
</organism>
<sequence precursor="true">MKGRVSRGGCFVMAWMPCLLAQVGGNTAQTVAALEQQVQRQLQDQKPQLAIPLLRQVVSLEPGNVNAQANLGVLLFFQGSYRDAIPPMRAALQLHPELSKIQALLGMAEKRTGSPQQAQQDLERAFPNLDDKKFQVEAGLELIELHVASAQLDRALALAARLQELAPQNPQILLTQYQISRQVMYQSLLGMMMVSPDSAEMRMIMGGELGRQGDRAAAIAQYREAIRLNPKLPGVHYELAELLRSSSDAASNAQADEEYRAAIGLNPYDILSWRRLGEIASAKGDFSAAEEHYKKALALQPKDSDAKTGLAIVFISTNRTTGAIHLLEDALKDDPANLVAHYRLSGLYRRAGRSADAEREMESFRHYQDLKDQLGKVFKQLAAPGNPK</sequence>
<dbReference type="Pfam" id="PF14559">
    <property type="entry name" value="TPR_19"/>
    <property type="match status" value="2"/>
</dbReference>
<dbReference type="STRING" id="234267.Acid_2096"/>
<dbReference type="PANTHER" id="PTHR44809:SF1">
    <property type="entry name" value="PROTEIN O-MANNOSYL-TRANSFERASE TMTC1"/>
    <property type="match status" value="1"/>
</dbReference>
<dbReference type="InParanoid" id="Q026I3"/>
<reference evidence="3" key="1">
    <citation type="submission" date="2006-10" db="EMBL/GenBank/DDBJ databases">
        <title>Complete sequence of Solibacter usitatus Ellin6076.</title>
        <authorList>
            <consortium name="US DOE Joint Genome Institute"/>
            <person name="Copeland A."/>
            <person name="Lucas S."/>
            <person name="Lapidus A."/>
            <person name="Barry K."/>
            <person name="Detter J.C."/>
            <person name="Glavina del Rio T."/>
            <person name="Hammon N."/>
            <person name="Israni S."/>
            <person name="Dalin E."/>
            <person name="Tice H."/>
            <person name="Pitluck S."/>
            <person name="Thompson L.S."/>
            <person name="Brettin T."/>
            <person name="Bruce D."/>
            <person name="Han C."/>
            <person name="Tapia R."/>
            <person name="Gilna P."/>
            <person name="Schmutz J."/>
            <person name="Larimer F."/>
            <person name="Land M."/>
            <person name="Hauser L."/>
            <person name="Kyrpides N."/>
            <person name="Mikhailova N."/>
            <person name="Janssen P.H."/>
            <person name="Kuske C.R."/>
            <person name="Richardson P."/>
        </authorList>
    </citation>
    <scope>NUCLEOTIDE SEQUENCE</scope>
    <source>
        <strain evidence="3">Ellin6076</strain>
    </source>
</reference>
<dbReference type="SMART" id="SM00028">
    <property type="entry name" value="TPR"/>
    <property type="match status" value="4"/>
</dbReference>
<proteinExistence type="predicted"/>
<feature type="repeat" description="TPR" evidence="1">
    <location>
        <begin position="270"/>
        <end position="303"/>
    </location>
</feature>
<feature type="signal peptide" evidence="2">
    <location>
        <begin position="1"/>
        <end position="21"/>
    </location>
</feature>
<dbReference type="KEGG" id="sus:Acid_2096"/>
<dbReference type="Pfam" id="PF00515">
    <property type="entry name" value="TPR_1"/>
    <property type="match status" value="1"/>
</dbReference>
<dbReference type="InterPro" id="IPR011990">
    <property type="entry name" value="TPR-like_helical_dom_sf"/>
</dbReference>